<evidence type="ECO:0000259" key="11">
    <source>
        <dbReference type="PROSITE" id="PS50893"/>
    </source>
</evidence>
<dbReference type="InterPro" id="IPR015854">
    <property type="entry name" value="ABC_transpr_LolD-like"/>
</dbReference>
<evidence type="ECO:0000256" key="1">
    <source>
        <dbReference type="ARBA" id="ARBA00005417"/>
    </source>
</evidence>
<comment type="function">
    <text evidence="9">Part of the ABC transporter FtsEX involved in cellular division.</text>
</comment>
<reference evidence="12 13" key="1">
    <citation type="submission" date="2019-03" db="EMBL/GenBank/DDBJ databases">
        <title>Genomic Encyclopedia of Type Strains, Phase IV (KMG-IV): sequencing the most valuable type-strain genomes for metagenomic binning, comparative biology and taxonomic classification.</title>
        <authorList>
            <person name="Goeker M."/>
        </authorList>
    </citation>
    <scope>NUCLEOTIDE SEQUENCE [LARGE SCALE GENOMIC DNA]</scope>
    <source>
        <strain evidence="12 13">DSM 11170</strain>
    </source>
</reference>
<evidence type="ECO:0000256" key="6">
    <source>
        <dbReference type="ARBA" id="ARBA00022840"/>
    </source>
</evidence>
<dbReference type="Gene3D" id="3.40.50.300">
    <property type="entry name" value="P-loop containing nucleotide triphosphate hydrolases"/>
    <property type="match status" value="1"/>
</dbReference>
<keyword evidence="6 9" id="KW-0067">ATP-binding</keyword>
<proteinExistence type="inferred from homology"/>
<dbReference type="PROSITE" id="PS50893">
    <property type="entry name" value="ABC_TRANSPORTER_2"/>
    <property type="match status" value="1"/>
</dbReference>
<feature type="domain" description="ABC transporter" evidence="11">
    <location>
        <begin position="2"/>
        <end position="237"/>
    </location>
</feature>
<dbReference type="InterPro" id="IPR027417">
    <property type="entry name" value="P-loop_NTPase"/>
</dbReference>
<evidence type="ECO:0000256" key="2">
    <source>
        <dbReference type="ARBA" id="ARBA00020019"/>
    </source>
</evidence>
<dbReference type="Proteomes" id="UP000294813">
    <property type="component" value="Unassembled WGS sequence"/>
</dbReference>
<dbReference type="GO" id="GO:0005524">
    <property type="term" value="F:ATP binding"/>
    <property type="evidence" value="ECO:0007669"/>
    <property type="project" value="UniProtKB-UniRule"/>
</dbReference>
<feature type="compositionally biased region" description="Low complexity" evidence="10">
    <location>
        <begin position="244"/>
        <end position="268"/>
    </location>
</feature>
<organism evidence="12 13">
    <name type="scientific">Heliophilum fasciatum</name>
    <dbReference type="NCBI Taxonomy" id="35700"/>
    <lineage>
        <taxon>Bacteria</taxon>
        <taxon>Bacillati</taxon>
        <taxon>Bacillota</taxon>
        <taxon>Clostridia</taxon>
        <taxon>Eubacteriales</taxon>
        <taxon>Heliobacteriaceae</taxon>
        <taxon>Heliophilum</taxon>
    </lineage>
</organism>
<dbReference type="GO" id="GO:0005886">
    <property type="term" value="C:plasma membrane"/>
    <property type="evidence" value="ECO:0007669"/>
    <property type="project" value="UniProtKB-SubCell"/>
</dbReference>
<dbReference type="EMBL" id="SLXT01000033">
    <property type="protein sequence ID" value="TCP60810.1"/>
    <property type="molecule type" value="Genomic_DNA"/>
</dbReference>
<accession>A0A4R2RBT5</accession>
<dbReference type="NCBIfam" id="TIGR02673">
    <property type="entry name" value="FtsE"/>
    <property type="match status" value="1"/>
</dbReference>
<comment type="caution">
    <text evidence="12">The sequence shown here is derived from an EMBL/GenBank/DDBJ whole genome shotgun (WGS) entry which is preliminary data.</text>
</comment>
<dbReference type="GO" id="GO:0016887">
    <property type="term" value="F:ATP hydrolysis activity"/>
    <property type="evidence" value="ECO:0007669"/>
    <property type="project" value="InterPro"/>
</dbReference>
<evidence type="ECO:0000313" key="12">
    <source>
        <dbReference type="EMBL" id="TCP60810.1"/>
    </source>
</evidence>
<comment type="subunit">
    <text evidence="9">Homodimer. Forms a membrane-associated complex with FtsX.</text>
</comment>
<evidence type="ECO:0000256" key="10">
    <source>
        <dbReference type="SAM" id="MobiDB-lite"/>
    </source>
</evidence>
<feature type="compositionally biased region" description="Gly residues" evidence="10">
    <location>
        <begin position="269"/>
        <end position="288"/>
    </location>
</feature>
<keyword evidence="5 9" id="KW-0547">Nucleotide-binding</keyword>
<dbReference type="InterPro" id="IPR003593">
    <property type="entry name" value="AAA+_ATPase"/>
</dbReference>
<comment type="similarity">
    <text evidence="1 9">Belongs to the ABC transporter superfamily.</text>
</comment>
<dbReference type="GO" id="GO:0051301">
    <property type="term" value="P:cell division"/>
    <property type="evidence" value="ECO:0007669"/>
    <property type="project" value="UniProtKB-UniRule"/>
</dbReference>
<dbReference type="Pfam" id="PF00005">
    <property type="entry name" value="ABC_tran"/>
    <property type="match status" value="1"/>
</dbReference>
<dbReference type="AlphaFoldDB" id="A0A4R2RBT5"/>
<keyword evidence="7 9" id="KW-0472">Membrane</keyword>
<dbReference type="SMART" id="SM00382">
    <property type="entry name" value="AAA"/>
    <property type="match status" value="1"/>
</dbReference>
<dbReference type="PANTHER" id="PTHR24220">
    <property type="entry name" value="IMPORT ATP-BINDING PROTEIN"/>
    <property type="match status" value="1"/>
</dbReference>
<evidence type="ECO:0000256" key="3">
    <source>
        <dbReference type="ARBA" id="ARBA00022475"/>
    </source>
</evidence>
<dbReference type="InterPro" id="IPR003439">
    <property type="entry name" value="ABC_transporter-like_ATP-bd"/>
</dbReference>
<keyword evidence="4 9" id="KW-0132">Cell division</keyword>
<dbReference type="FunFam" id="3.40.50.300:FF:000056">
    <property type="entry name" value="Cell division ATP-binding protein FtsE"/>
    <property type="match status" value="1"/>
</dbReference>
<dbReference type="PANTHER" id="PTHR24220:SF470">
    <property type="entry name" value="CELL DIVISION ATP-BINDING PROTEIN FTSE"/>
    <property type="match status" value="1"/>
</dbReference>
<dbReference type="GO" id="GO:0022857">
    <property type="term" value="F:transmembrane transporter activity"/>
    <property type="evidence" value="ECO:0007669"/>
    <property type="project" value="TreeGrafter"/>
</dbReference>
<keyword evidence="13" id="KW-1185">Reference proteome</keyword>
<dbReference type="SUPFAM" id="SSF52540">
    <property type="entry name" value="P-loop containing nucleoside triphosphate hydrolases"/>
    <property type="match status" value="1"/>
</dbReference>
<name>A0A4R2RBT5_9FIRM</name>
<sequence length="322" mass="34053">MIQMYNVSKCYPNGVNALVDVSVTIEKGNFVFLVGPSGAGKSTFTKLIFREELPTSGQILFDGKSVTRMKDSEVPYLRRQIGVVFQDFRLLPHKTVFDNVAFAMEIVEAPRRKIRARVPQVLDMVGLAEKAKLHPHQLSGGEQQRVSIARAIVNDPLVIIADEPTGNLDPETAQEIMNLLLSINGRGTTIIMATHARDIVDNLRRRVIALDGGQIVRDEARGGYEAGDDGAAFLAALPKVQSGLGSSGSFGTSGSFSNPGSLGTMGRHGTTGGLGTTSGPGTTGGIGHPAGSLTPSPYRDPQGGDSALKPNNSTDDPGRGMA</sequence>
<evidence type="ECO:0000256" key="8">
    <source>
        <dbReference type="ARBA" id="ARBA00023306"/>
    </source>
</evidence>
<evidence type="ECO:0000313" key="13">
    <source>
        <dbReference type="Proteomes" id="UP000294813"/>
    </source>
</evidence>
<feature type="region of interest" description="Disordered" evidence="10">
    <location>
        <begin position="244"/>
        <end position="322"/>
    </location>
</feature>
<evidence type="ECO:0000256" key="7">
    <source>
        <dbReference type="ARBA" id="ARBA00023136"/>
    </source>
</evidence>
<keyword evidence="8 9" id="KW-0131">Cell cycle</keyword>
<comment type="subcellular location">
    <subcellularLocation>
        <location evidence="9">Cell membrane</location>
        <topology evidence="9">Peripheral membrane protein</topology>
        <orientation evidence="9">Cytoplasmic side</orientation>
    </subcellularLocation>
</comment>
<gene>
    <name evidence="9" type="primary">ftsE</name>
    <name evidence="12" type="ORF">EDD73_13313</name>
</gene>
<dbReference type="InterPro" id="IPR005286">
    <property type="entry name" value="Cell_div_FtsE"/>
</dbReference>
<evidence type="ECO:0000256" key="4">
    <source>
        <dbReference type="ARBA" id="ARBA00022618"/>
    </source>
</evidence>
<protein>
    <recommendedName>
        <fullName evidence="2 9">Cell division ATP-binding protein FtsE</fullName>
    </recommendedName>
</protein>
<dbReference type="PROSITE" id="PS00211">
    <property type="entry name" value="ABC_TRANSPORTER_1"/>
    <property type="match status" value="1"/>
</dbReference>
<evidence type="ECO:0000256" key="9">
    <source>
        <dbReference type="RuleBase" id="RU365094"/>
    </source>
</evidence>
<dbReference type="InterPro" id="IPR017871">
    <property type="entry name" value="ABC_transporter-like_CS"/>
</dbReference>
<evidence type="ECO:0000256" key="5">
    <source>
        <dbReference type="ARBA" id="ARBA00022741"/>
    </source>
</evidence>
<keyword evidence="3 9" id="KW-1003">Cell membrane</keyword>